<dbReference type="Proteomes" id="UP000297245">
    <property type="component" value="Unassembled WGS sequence"/>
</dbReference>
<evidence type="ECO:0000313" key="1">
    <source>
        <dbReference type="EMBL" id="THU76116.1"/>
    </source>
</evidence>
<proteinExistence type="predicted"/>
<evidence type="ECO:0000313" key="2">
    <source>
        <dbReference type="Proteomes" id="UP000297245"/>
    </source>
</evidence>
<reference evidence="1 2" key="1">
    <citation type="journal article" date="2019" name="Nat. Ecol. Evol.">
        <title>Megaphylogeny resolves global patterns of mushroom evolution.</title>
        <authorList>
            <person name="Varga T."/>
            <person name="Krizsan K."/>
            <person name="Foldi C."/>
            <person name="Dima B."/>
            <person name="Sanchez-Garcia M."/>
            <person name="Sanchez-Ramirez S."/>
            <person name="Szollosi G.J."/>
            <person name="Szarkandi J.G."/>
            <person name="Papp V."/>
            <person name="Albert L."/>
            <person name="Andreopoulos W."/>
            <person name="Angelini C."/>
            <person name="Antonin V."/>
            <person name="Barry K.W."/>
            <person name="Bougher N.L."/>
            <person name="Buchanan P."/>
            <person name="Buyck B."/>
            <person name="Bense V."/>
            <person name="Catcheside P."/>
            <person name="Chovatia M."/>
            <person name="Cooper J."/>
            <person name="Damon W."/>
            <person name="Desjardin D."/>
            <person name="Finy P."/>
            <person name="Geml J."/>
            <person name="Haridas S."/>
            <person name="Hughes K."/>
            <person name="Justo A."/>
            <person name="Karasinski D."/>
            <person name="Kautmanova I."/>
            <person name="Kiss B."/>
            <person name="Kocsube S."/>
            <person name="Kotiranta H."/>
            <person name="LaButti K.M."/>
            <person name="Lechner B.E."/>
            <person name="Liimatainen K."/>
            <person name="Lipzen A."/>
            <person name="Lukacs Z."/>
            <person name="Mihaltcheva S."/>
            <person name="Morgado L.N."/>
            <person name="Niskanen T."/>
            <person name="Noordeloos M.E."/>
            <person name="Ohm R.A."/>
            <person name="Ortiz-Santana B."/>
            <person name="Ovrebo C."/>
            <person name="Racz N."/>
            <person name="Riley R."/>
            <person name="Savchenko A."/>
            <person name="Shiryaev A."/>
            <person name="Soop K."/>
            <person name="Spirin V."/>
            <person name="Szebenyi C."/>
            <person name="Tomsovsky M."/>
            <person name="Tulloss R.E."/>
            <person name="Uehling J."/>
            <person name="Grigoriev I.V."/>
            <person name="Vagvolgyi C."/>
            <person name="Papp T."/>
            <person name="Martin F.M."/>
            <person name="Miettinen O."/>
            <person name="Hibbett D.S."/>
            <person name="Nagy L.G."/>
        </authorList>
    </citation>
    <scope>NUCLEOTIDE SEQUENCE [LARGE SCALE GENOMIC DNA]</scope>
    <source>
        <strain evidence="1 2">CBS 962.96</strain>
    </source>
</reference>
<name>A0A4S8KKP9_DENBC</name>
<gene>
    <name evidence="1" type="ORF">K435DRAFT_879682</name>
</gene>
<protein>
    <submittedName>
        <fullName evidence="1">Uncharacterized protein</fullName>
    </submittedName>
</protein>
<organism evidence="1 2">
    <name type="scientific">Dendrothele bispora (strain CBS 962.96)</name>
    <dbReference type="NCBI Taxonomy" id="1314807"/>
    <lineage>
        <taxon>Eukaryota</taxon>
        <taxon>Fungi</taxon>
        <taxon>Dikarya</taxon>
        <taxon>Basidiomycota</taxon>
        <taxon>Agaricomycotina</taxon>
        <taxon>Agaricomycetes</taxon>
        <taxon>Agaricomycetidae</taxon>
        <taxon>Agaricales</taxon>
        <taxon>Agaricales incertae sedis</taxon>
        <taxon>Dendrothele</taxon>
    </lineage>
</organism>
<accession>A0A4S8KKP9</accession>
<sequence>MALTPATSRHIRHMPYMDYPKVRSSTSLLFTQSNDITQQTNPISIHILTRYDYHILSLALYTTVFVGTVVSSRRSSKFREHLLLGHSYIIRDDDWAESLLTPQIQYPEPNILPDRIQVSLSVRLHLTIKKHTFLRIEERALAEKFDSVAYCITARRVAVSQNMSGGSPCDETLHGETVVGEQVLEDGTEEVLSEYPWRVGCRIGDGEQWSWVQGSKEPTEMTWQVDIVLPGFRIFDILLSRVNSGYALLFLSGPRPGREAGKRWLHHLWKNRADSWNSEESLNPEYMGALKACILARDEIRGGYLRWSELPPGSAPLPDVFDLEWIGIQAERCYDPTAPLPVFSGEEIERRRAVIFPQIHDVFQQLQLTKRKILELHRARAQLTSEDQEGDKEYLLDRALEENSRRANLEIEWTRLDIVARDLLFLTAVALEHAC</sequence>
<keyword evidence="2" id="KW-1185">Reference proteome</keyword>
<dbReference type="EMBL" id="ML181162">
    <property type="protein sequence ID" value="THU76116.1"/>
    <property type="molecule type" value="Genomic_DNA"/>
</dbReference>
<dbReference type="AlphaFoldDB" id="A0A4S8KKP9"/>